<keyword evidence="3" id="KW-1185">Reference proteome</keyword>
<dbReference type="AlphaFoldDB" id="A0A399F351"/>
<organism evidence="2 3">
    <name type="scientific">Calidithermus roseus</name>
    <dbReference type="NCBI Taxonomy" id="1644118"/>
    <lineage>
        <taxon>Bacteria</taxon>
        <taxon>Thermotogati</taxon>
        <taxon>Deinococcota</taxon>
        <taxon>Deinococci</taxon>
        <taxon>Thermales</taxon>
        <taxon>Thermaceae</taxon>
        <taxon>Calidithermus</taxon>
    </lineage>
</organism>
<sequence>MDQWLFARSRPKRAEELAPLEELGVFPRRVPFPTPVAAESPTPQPRATWNPEGEFVLRPYGSPLQRKARREREWLHSGAILDTHLTHPLAHLIDQQGATNPYQQAIDQHGAHDPYLNSSETAEVNIKWSGAYDLSKDKDPRLNLSQPHLATAPQKYYWAAVDVYYDRIAYTTLLEAIEAIAKRHDQYPAFRKAALEFIGSTDRLPLSKDALLLAQQIQIKDFEESIFFYMKSRFAKMKEEGVKIGQDVKYDMADELLRIWYSWHPGKKVTR</sequence>
<comment type="caution">
    <text evidence="2">The sequence shown here is derived from an EMBL/GenBank/DDBJ whole genome shotgun (WGS) entry which is preliminary data.</text>
</comment>
<protein>
    <submittedName>
        <fullName evidence="2">Uncharacterized protein</fullName>
    </submittedName>
</protein>
<proteinExistence type="predicted"/>
<evidence type="ECO:0000256" key="1">
    <source>
        <dbReference type="SAM" id="MobiDB-lite"/>
    </source>
</evidence>
<dbReference type="EMBL" id="QWLA01000004">
    <property type="protein sequence ID" value="RIH89282.1"/>
    <property type="molecule type" value="Genomic_DNA"/>
</dbReference>
<evidence type="ECO:0000313" key="2">
    <source>
        <dbReference type="EMBL" id="RIH89282.1"/>
    </source>
</evidence>
<evidence type="ECO:0000313" key="3">
    <source>
        <dbReference type="Proteomes" id="UP000265341"/>
    </source>
</evidence>
<dbReference type="Proteomes" id="UP000265341">
    <property type="component" value="Unassembled WGS sequence"/>
</dbReference>
<gene>
    <name evidence="2" type="ORF">Mrose_00422</name>
</gene>
<name>A0A399F351_9DEIN</name>
<feature type="region of interest" description="Disordered" evidence="1">
    <location>
        <begin position="34"/>
        <end position="53"/>
    </location>
</feature>
<accession>A0A399F351</accession>
<reference evidence="2 3" key="1">
    <citation type="submission" date="2018-08" db="EMBL/GenBank/DDBJ databases">
        <title>Meiothermus roseus NBRC 110900 genome sequencing project.</title>
        <authorList>
            <person name="Da Costa M.S."/>
            <person name="Albuquerque L."/>
            <person name="Raposo P."/>
            <person name="Froufe H.J.C."/>
            <person name="Barroso C.S."/>
            <person name="Egas C."/>
        </authorList>
    </citation>
    <scope>NUCLEOTIDE SEQUENCE [LARGE SCALE GENOMIC DNA]</scope>
    <source>
        <strain evidence="2 3">NBRC 110900</strain>
    </source>
</reference>